<evidence type="ECO:0000313" key="1">
    <source>
        <dbReference type="EMBL" id="GIX75883.1"/>
    </source>
</evidence>
<gene>
    <name evidence="1" type="ORF">CEXT_745101</name>
</gene>
<name>A0AAV4MU17_CAEEX</name>
<evidence type="ECO:0000313" key="2">
    <source>
        <dbReference type="Proteomes" id="UP001054945"/>
    </source>
</evidence>
<dbReference type="EMBL" id="BPLR01020207">
    <property type="protein sequence ID" value="GIX75883.1"/>
    <property type="molecule type" value="Genomic_DNA"/>
</dbReference>
<comment type="caution">
    <text evidence="1">The sequence shown here is derived from an EMBL/GenBank/DDBJ whole genome shotgun (WGS) entry which is preliminary data.</text>
</comment>
<reference evidence="1 2" key="1">
    <citation type="submission" date="2021-06" db="EMBL/GenBank/DDBJ databases">
        <title>Caerostris extrusa draft genome.</title>
        <authorList>
            <person name="Kono N."/>
            <person name="Arakawa K."/>
        </authorList>
    </citation>
    <scope>NUCLEOTIDE SEQUENCE [LARGE SCALE GENOMIC DNA]</scope>
</reference>
<protein>
    <submittedName>
        <fullName evidence="1">Uncharacterized protein</fullName>
    </submittedName>
</protein>
<keyword evidence="2" id="KW-1185">Reference proteome</keyword>
<dbReference type="AlphaFoldDB" id="A0AAV4MU17"/>
<organism evidence="1 2">
    <name type="scientific">Caerostris extrusa</name>
    <name type="common">Bark spider</name>
    <name type="synonym">Caerostris bankana</name>
    <dbReference type="NCBI Taxonomy" id="172846"/>
    <lineage>
        <taxon>Eukaryota</taxon>
        <taxon>Metazoa</taxon>
        <taxon>Ecdysozoa</taxon>
        <taxon>Arthropoda</taxon>
        <taxon>Chelicerata</taxon>
        <taxon>Arachnida</taxon>
        <taxon>Araneae</taxon>
        <taxon>Araneomorphae</taxon>
        <taxon>Entelegynae</taxon>
        <taxon>Araneoidea</taxon>
        <taxon>Araneidae</taxon>
        <taxon>Caerostris</taxon>
    </lineage>
</organism>
<accession>A0AAV4MU17</accession>
<proteinExistence type="predicted"/>
<dbReference type="Proteomes" id="UP001054945">
    <property type="component" value="Unassembled WGS sequence"/>
</dbReference>
<sequence length="95" mass="10698">MLKCSAISGFSNSAAGYLNHRNDMPFVKDTYKSISVVIKTVTDLSKVKPNIVIIDVTEIEVETLLHAEYVLIELYLVADLLMQTHVRDKSINYIP</sequence>